<dbReference type="SUPFAM" id="SSF54403">
    <property type="entry name" value="Cystatin/monellin"/>
    <property type="match status" value="1"/>
</dbReference>
<name>A0A915IXF9_ROMCU</name>
<keyword evidence="1" id="KW-1185">Reference proteome</keyword>
<organism evidence="1 2">
    <name type="scientific">Romanomermis culicivorax</name>
    <name type="common">Nematode worm</name>
    <dbReference type="NCBI Taxonomy" id="13658"/>
    <lineage>
        <taxon>Eukaryota</taxon>
        <taxon>Metazoa</taxon>
        <taxon>Ecdysozoa</taxon>
        <taxon>Nematoda</taxon>
        <taxon>Enoplea</taxon>
        <taxon>Dorylaimia</taxon>
        <taxon>Mermithida</taxon>
        <taxon>Mermithoidea</taxon>
        <taxon>Mermithidae</taxon>
        <taxon>Romanomermis</taxon>
    </lineage>
</organism>
<protein>
    <submittedName>
        <fullName evidence="2">Uncharacterized protein</fullName>
    </submittedName>
</protein>
<accession>A0A915IXF9</accession>
<proteinExistence type="predicted"/>
<dbReference type="AlphaFoldDB" id="A0A915IXF9"/>
<evidence type="ECO:0000313" key="1">
    <source>
        <dbReference type="Proteomes" id="UP000887565"/>
    </source>
</evidence>
<sequence length="162" mass="18019">MVDMVTDCLIFVLFRADEYEGGMSTGVSNRRRSAAPLDAGPALSALWLEKNRPGALPFLSTQVSNAKSGIAGGYSIYDLGQPDKYEDLEHLIQLSLDYVQGQDQGNFSNPNVSKYKVQKLISIKEAIYQVVSGFNYKAIFTVGERDCSRNELDSIKNIVYHR</sequence>
<evidence type="ECO:0000313" key="2">
    <source>
        <dbReference type="WBParaSite" id="nRc.2.0.1.t18784-RA"/>
    </source>
</evidence>
<dbReference type="InterPro" id="IPR046350">
    <property type="entry name" value="Cystatin_sf"/>
</dbReference>
<dbReference type="Proteomes" id="UP000887565">
    <property type="component" value="Unplaced"/>
</dbReference>
<dbReference type="WBParaSite" id="nRc.2.0.1.t18784-RA">
    <property type="protein sequence ID" value="nRc.2.0.1.t18784-RA"/>
    <property type="gene ID" value="nRc.2.0.1.g18784"/>
</dbReference>
<dbReference type="Gene3D" id="3.10.450.10">
    <property type="match status" value="1"/>
</dbReference>
<reference evidence="2" key="1">
    <citation type="submission" date="2022-11" db="UniProtKB">
        <authorList>
            <consortium name="WormBaseParasite"/>
        </authorList>
    </citation>
    <scope>IDENTIFICATION</scope>
</reference>